<protein>
    <submittedName>
        <fullName evidence="1">Unannotated protein</fullName>
    </submittedName>
</protein>
<name>A0A6J7VLG6_9ZZZZ</name>
<gene>
    <name evidence="1" type="ORF">UFOPK4367_01539</name>
</gene>
<accession>A0A6J7VLG6</accession>
<dbReference type="AlphaFoldDB" id="A0A6J7VLG6"/>
<proteinExistence type="predicted"/>
<reference evidence="1" key="1">
    <citation type="submission" date="2020-05" db="EMBL/GenBank/DDBJ databases">
        <authorList>
            <person name="Chiriac C."/>
            <person name="Salcher M."/>
            <person name="Ghai R."/>
            <person name="Kavagutti S V."/>
        </authorList>
    </citation>
    <scope>NUCLEOTIDE SEQUENCE</scope>
</reference>
<organism evidence="1">
    <name type="scientific">freshwater metagenome</name>
    <dbReference type="NCBI Taxonomy" id="449393"/>
    <lineage>
        <taxon>unclassified sequences</taxon>
        <taxon>metagenomes</taxon>
        <taxon>ecological metagenomes</taxon>
    </lineage>
</organism>
<sequence length="33" mass="3160">MQFTLEMVVGVAAALAVGAAEALAVGLADGVVD</sequence>
<dbReference type="EMBL" id="CAFBRC010000156">
    <property type="protein sequence ID" value="CAB5078212.1"/>
    <property type="molecule type" value="Genomic_DNA"/>
</dbReference>
<evidence type="ECO:0000313" key="1">
    <source>
        <dbReference type="EMBL" id="CAB5078212.1"/>
    </source>
</evidence>